<organism evidence="16 17">
    <name type="scientific">Rothia terrae</name>
    <dbReference type="NCBI Taxonomy" id="396015"/>
    <lineage>
        <taxon>Bacteria</taxon>
        <taxon>Bacillati</taxon>
        <taxon>Actinomycetota</taxon>
        <taxon>Actinomycetes</taxon>
        <taxon>Micrococcales</taxon>
        <taxon>Micrococcaceae</taxon>
        <taxon>Rothia</taxon>
    </lineage>
</organism>
<evidence type="ECO:0000256" key="3">
    <source>
        <dbReference type="ARBA" id="ARBA00002938"/>
    </source>
</evidence>
<feature type="domain" description="Thiamine pyrophosphate enzyme central" evidence="13">
    <location>
        <begin position="197"/>
        <end position="317"/>
    </location>
</feature>
<evidence type="ECO:0000256" key="12">
    <source>
        <dbReference type="RuleBase" id="RU362132"/>
    </source>
</evidence>
<dbReference type="Gene3D" id="3.40.50.1220">
    <property type="entry name" value="TPP-binding domain"/>
    <property type="match status" value="1"/>
</dbReference>
<dbReference type="InterPro" id="IPR012000">
    <property type="entry name" value="Thiamin_PyroP_enz_cen_dom"/>
</dbReference>
<evidence type="ECO:0000259" key="14">
    <source>
        <dbReference type="Pfam" id="PF02775"/>
    </source>
</evidence>
<reference evidence="16 17" key="1">
    <citation type="submission" date="2020-09" db="EMBL/GenBank/DDBJ databases">
        <title>Investigation of environmental microbes.</title>
        <authorList>
            <person name="Ou Y."/>
            <person name="Kang Q."/>
        </authorList>
    </citation>
    <scope>NUCLEOTIDE SEQUENCE [LARGE SCALE GENOMIC DNA]</scope>
    <source>
        <strain evidence="16 17">KJZ-14</strain>
    </source>
</reference>
<dbReference type="PANTHER" id="PTHR43452">
    <property type="entry name" value="PYRUVATE DECARBOXYLASE"/>
    <property type="match status" value="1"/>
</dbReference>
<dbReference type="GO" id="GO:0030976">
    <property type="term" value="F:thiamine pyrophosphate binding"/>
    <property type="evidence" value="ECO:0007669"/>
    <property type="project" value="InterPro"/>
</dbReference>
<dbReference type="GO" id="GO:0005829">
    <property type="term" value="C:cytosol"/>
    <property type="evidence" value="ECO:0007669"/>
    <property type="project" value="TreeGrafter"/>
</dbReference>
<evidence type="ECO:0000256" key="7">
    <source>
        <dbReference type="ARBA" id="ARBA00022793"/>
    </source>
</evidence>
<accession>A0A7H2BDE6</accession>
<dbReference type="FunFam" id="3.40.50.970:FF:000024">
    <property type="entry name" value="Pyruvate decarboxylase isozyme"/>
    <property type="match status" value="1"/>
</dbReference>
<dbReference type="Pfam" id="PF02776">
    <property type="entry name" value="TPP_enzyme_N"/>
    <property type="match status" value="1"/>
</dbReference>
<keyword evidence="7" id="KW-0210">Decarboxylase</keyword>
<dbReference type="SUPFAM" id="SSF52518">
    <property type="entry name" value="Thiamin diphosphate-binding fold (THDP-binding)"/>
    <property type="match status" value="2"/>
</dbReference>
<dbReference type="CDD" id="cd02005">
    <property type="entry name" value="TPP_PDC_IPDC"/>
    <property type="match status" value="1"/>
</dbReference>
<evidence type="ECO:0000313" key="16">
    <source>
        <dbReference type="EMBL" id="QNV37692.1"/>
    </source>
</evidence>
<comment type="function">
    <text evidence="3">Decarboxylates branched-chain and aromatic alpha-keto acids to aldehydes.</text>
</comment>
<dbReference type="Gene3D" id="3.40.50.970">
    <property type="match status" value="2"/>
</dbReference>
<keyword evidence="6 11" id="KW-0479">Metal-binding</keyword>
<evidence type="ECO:0000256" key="5">
    <source>
        <dbReference type="ARBA" id="ARBA00020054"/>
    </source>
</evidence>
<dbReference type="CDD" id="cd07038">
    <property type="entry name" value="TPP_PYR_PDC_IPDC_like"/>
    <property type="match status" value="1"/>
</dbReference>
<name>A0A7H2BDE6_9MICC</name>
<dbReference type="RefSeq" id="WP_190724530.1">
    <property type="nucleotide sequence ID" value="NZ_CP061539.1"/>
</dbReference>
<evidence type="ECO:0000259" key="15">
    <source>
        <dbReference type="Pfam" id="PF02776"/>
    </source>
</evidence>
<evidence type="ECO:0000256" key="10">
    <source>
        <dbReference type="ARBA" id="ARBA00023239"/>
    </source>
</evidence>
<comment type="cofactor">
    <cofactor evidence="2">
        <name>thiamine diphosphate</name>
        <dbReference type="ChEBI" id="CHEBI:58937"/>
    </cofactor>
</comment>
<dbReference type="FunFam" id="3.40.50.970:FF:000019">
    <property type="entry name" value="Pyruvate decarboxylase isozyme"/>
    <property type="match status" value="1"/>
</dbReference>
<keyword evidence="8 11" id="KW-0460">Magnesium</keyword>
<gene>
    <name evidence="16" type="ORF">IDM49_10930</name>
</gene>
<dbReference type="InterPro" id="IPR029035">
    <property type="entry name" value="DHS-like_NAD/FAD-binding_dom"/>
</dbReference>
<feature type="domain" description="Thiamine pyrophosphate enzyme N-terminal TPP-binding" evidence="15">
    <location>
        <begin position="4"/>
        <end position="113"/>
    </location>
</feature>
<evidence type="ECO:0000256" key="2">
    <source>
        <dbReference type="ARBA" id="ARBA00001964"/>
    </source>
</evidence>
<dbReference type="GO" id="GO:0004737">
    <property type="term" value="F:pyruvate decarboxylase activity"/>
    <property type="evidence" value="ECO:0007669"/>
    <property type="project" value="TreeGrafter"/>
</dbReference>
<dbReference type="PANTHER" id="PTHR43452:SF30">
    <property type="entry name" value="PYRUVATE DECARBOXYLASE ISOZYME 1-RELATED"/>
    <property type="match status" value="1"/>
</dbReference>
<proteinExistence type="inferred from homology"/>
<keyword evidence="9 12" id="KW-0786">Thiamine pyrophosphate</keyword>
<dbReference type="GeneID" id="96624754"/>
<keyword evidence="10" id="KW-0456">Lyase</keyword>
<dbReference type="Pfam" id="PF02775">
    <property type="entry name" value="TPP_enzyme_C"/>
    <property type="match status" value="1"/>
</dbReference>
<dbReference type="Pfam" id="PF00205">
    <property type="entry name" value="TPP_enzyme_M"/>
    <property type="match status" value="1"/>
</dbReference>
<dbReference type="GO" id="GO:0000287">
    <property type="term" value="F:magnesium ion binding"/>
    <property type="evidence" value="ECO:0007669"/>
    <property type="project" value="InterPro"/>
</dbReference>
<comment type="similarity">
    <text evidence="4 12">Belongs to the TPP enzyme family.</text>
</comment>
<feature type="binding site" evidence="11">
    <location>
        <position position="461"/>
    </location>
    <ligand>
        <name>Mg(2+)</name>
        <dbReference type="ChEBI" id="CHEBI:18420"/>
    </ligand>
</feature>
<dbReference type="Proteomes" id="UP000516404">
    <property type="component" value="Chromosome"/>
</dbReference>
<dbReference type="GO" id="GO:0000949">
    <property type="term" value="P:aromatic amino acid family catabolic process to alcohol via Ehrlich pathway"/>
    <property type="evidence" value="ECO:0007669"/>
    <property type="project" value="TreeGrafter"/>
</dbReference>
<evidence type="ECO:0000256" key="1">
    <source>
        <dbReference type="ARBA" id="ARBA00001920"/>
    </source>
</evidence>
<evidence type="ECO:0000256" key="11">
    <source>
        <dbReference type="PIRSR" id="PIRSR036565-2"/>
    </source>
</evidence>
<dbReference type="EMBL" id="CP061539">
    <property type="protein sequence ID" value="QNV37692.1"/>
    <property type="molecule type" value="Genomic_DNA"/>
</dbReference>
<dbReference type="InterPro" id="IPR012001">
    <property type="entry name" value="Thiamin_PyroP_enz_TPP-bd_dom"/>
</dbReference>
<dbReference type="SUPFAM" id="SSF52467">
    <property type="entry name" value="DHS-like NAD/FAD-binding domain"/>
    <property type="match status" value="1"/>
</dbReference>
<evidence type="ECO:0000256" key="6">
    <source>
        <dbReference type="ARBA" id="ARBA00022723"/>
    </source>
</evidence>
<feature type="domain" description="Thiamine pyrophosphate enzyme TPP-binding" evidence="14">
    <location>
        <begin position="393"/>
        <end position="529"/>
    </location>
</feature>
<dbReference type="InterPro" id="IPR029061">
    <property type="entry name" value="THDP-binding"/>
</dbReference>
<sequence length="557" mass="60025">MTYNVGNYLLDRLVELGVTDVFGVPGDFNLGFLDDVLEHEKLEWVGNMNELNAGYAADGYARVRGLGALVTTYGVGELSSINATAGSYAENVPVIHIVGAPSSAAQNSHLRVHHTLGDGDFKHFIRMADEVNVSTAILQPATAPFDIDRVLRDAVVHNKPGYLMLSADVASAEIDPPTGPLEVKLAISTNAAKTAFKKAATEFLRGKKTSILADYMTARLQATDNLQRLIDATDFPYCTLMGAKALIDENNKQFAGLYLGTLTADETRTVIEDAEAIILSAVAFTDTNTVGFSHKVDMHKAINLGAESATIGRETFAPLALSDALDILTEVAVEADAQPMDFTPFTREVEQPAASDDALTQNQLWDVVASNLDELNTVVVEMGTSFFGMASRGFPKDARFIGAPLWGSIGYTLPALLGAAVADRDSRGVLFIGDGSAQLTIQELATVVRRGLNPVIFLINNDGYTIERAIHGKKLSYNDIAPMDWQKVPAAFGATDENTVVLRASTVNELLDACAVAQREKDKMIFIEVITDKDDMPETLRKFGAMAAAANKLVEKE</sequence>
<dbReference type="KEGG" id="rter:IDM49_10930"/>
<evidence type="ECO:0000256" key="9">
    <source>
        <dbReference type="ARBA" id="ARBA00023052"/>
    </source>
</evidence>
<keyword evidence="17" id="KW-1185">Reference proteome</keyword>
<comment type="cofactor">
    <cofactor evidence="1">
        <name>a metal cation</name>
        <dbReference type="ChEBI" id="CHEBI:25213"/>
    </cofactor>
</comment>
<feature type="binding site" evidence="11">
    <location>
        <position position="434"/>
    </location>
    <ligand>
        <name>Mg(2+)</name>
        <dbReference type="ChEBI" id="CHEBI:18420"/>
    </ligand>
</feature>
<comment type="cofactor">
    <cofactor evidence="11">
        <name>Mg(2+)</name>
        <dbReference type="ChEBI" id="CHEBI:18420"/>
    </cofactor>
    <text evidence="11">Binds 1 Mg(2+) per subunit.</text>
</comment>
<dbReference type="InterPro" id="IPR012110">
    <property type="entry name" value="PDC/IPDC-like"/>
</dbReference>
<dbReference type="InterPro" id="IPR047213">
    <property type="entry name" value="TPP_PYR_PDC_IPDC-like"/>
</dbReference>
<evidence type="ECO:0000313" key="17">
    <source>
        <dbReference type="Proteomes" id="UP000516404"/>
    </source>
</evidence>
<dbReference type="InterPro" id="IPR047214">
    <property type="entry name" value="TPP_PDC_IPDC"/>
</dbReference>
<dbReference type="AlphaFoldDB" id="A0A7H2BDE6"/>
<evidence type="ECO:0000256" key="8">
    <source>
        <dbReference type="ARBA" id="ARBA00022842"/>
    </source>
</evidence>
<dbReference type="InterPro" id="IPR011766">
    <property type="entry name" value="TPP_enzyme_TPP-bd"/>
</dbReference>
<dbReference type="PIRSF" id="PIRSF036565">
    <property type="entry name" value="Pyruvt_ip_decrb"/>
    <property type="match status" value="1"/>
</dbReference>
<protein>
    <recommendedName>
        <fullName evidence="5">Alpha-keto-acid decarboxylase</fullName>
    </recommendedName>
</protein>
<evidence type="ECO:0000256" key="4">
    <source>
        <dbReference type="ARBA" id="ARBA00007812"/>
    </source>
</evidence>
<evidence type="ECO:0000259" key="13">
    <source>
        <dbReference type="Pfam" id="PF00205"/>
    </source>
</evidence>
<feature type="binding site" evidence="11">
    <location>
        <position position="463"/>
    </location>
    <ligand>
        <name>Mg(2+)</name>
        <dbReference type="ChEBI" id="CHEBI:18420"/>
    </ligand>
</feature>